<feature type="compositionally biased region" description="Low complexity" evidence="9">
    <location>
        <begin position="189"/>
        <end position="206"/>
    </location>
</feature>
<evidence type="ECO:0000256" key="3">
    <source>
        <dbReference type="ARBA" id="ARBA00022723"/>
    </source>
</evidence>
<gene>
    <name evidence="13" type="primary">LECB</name>
    <name evidence="13" type="ORF">C8035_v010189</name>
</gene>
<evidence type="ECO:0000256" key="8">
    <source>
        <dbReference type="PROSITE-ProRule" id="PRU00261"/>
    </source>
</evidence>
<feature type="disulfide bond" evidence="8">
    <location>
        <begin position="226"/>
        <end position="238"/>
    </location>
</feature>
<feature type="domain" description="Chitin-binding type-1" evidence="11">
    <location>
        <begin position="215"/>
        <end position="260"/>
    </location>
</feature>
<dbReference type="PROSITE" id="PS50948">
    <property type="entry name" value="PAN"/>
    <property type="match status" value="1"/>
</dbReference>
<feature type="disulfide bond" evidence="8">
    <location>
        <begin position="96"/>
        <end position="110"/>
    </location>
</feature>
<reference evidence="13 14" key="1">
    <citation type="submission" date="2018-11" db="EMBL/GenBank/DDBJ databases">
        <title>Genome sequence and assembly of Colletotrichum spinosum.</title>
        <authorList>
            <person name="Gan P."/>
            <person name="Shirasu K."/>
        </authorList>
    </citation>
    <scope>NUCLEOTIDE SEQUENCE [LARGE SCALE GENOMIC DNA]</scope>
    <source>
        <strain evidence="13 14">CBS 515.97</strain>
    </source>
</reference>
<comment type="caution">
    <text evidence="8">Lacks conserved residue(s) required for the propagation of feature annotation.</text>
</comment>
<protein>
    <submittedName>
        <fullName evidence="13">Lectin-B</fullName>
    </submittedName>
</protein>
<sequence length="369" mass="36532">MVRTYVAGLVLLAGLAAAVVSPDNSCGGSRGYTCPGSLCCSQYNWCGVTDAHCGAGCQRSFGSCTGTSSGSSSITPNGVCGGTNRYTCSGGTFGNCCSQYGYCGNTDQHCFNGCQSAFGDCSSITQGGKSVSTDGLCGGTKGQTCQGSTFGDCCSEWGYCGSSSGHCSGKCQTSFGTCSAGGGAVSSPAGGSRPASSSAARPASSSTSNVRTSPDGSCGGSNGYTCPAGKCCSKTGYCDVGDDFCGFGCQTAFSLGTCQTCPGATCAGTISGNPQCSTNNNQCWTINSKKFQISCGRLASGSYLNAVDATSFGDCISKCGSTAGCVAASYFSRPDTSSCSLLSSYQGPAYGNSAGGQQNHAYVRGASCA</sequence>
<feature type="region of interest" description="Disordered" evidence="9">
    <location>
        <begin position="189"/>
        <end position="217"/>
    </location>
</feature>
<comment type="caution">
    <text evidence="13">The sequence shown here is derived from an EMBL/GenBank/DDBJ whole genome shotgun (WGS) entry which is preliminary data.</text>
</comment>
<keyword evidence="2 8" id="KW-0147">Chitin-binding</keyword>
<evidence type="ECO:0000259" key="12">
    <source>
        <dbReference type="PROSITE" id="PS50948"/>
    </source>
</evidence>
<dbReference type="GO" id="GO:0046872">
    <property type="term" value="F:metal ion binding"/>
    <property type="evidence" value="ECO:0007669"/>
    <property type="project" value="UniProtKB-KW"/>
</dbReference>
<comment type="cofactor">
    <cofactor evidence="1">
        <name>Co(2+)</name>
        <dbReference type="ChEBI" id="CHEBI:48828"/>
    </cofactor>
</comment>
<dbReference type="SUPFAM" id="SSF57016">
    <property type="entry name" value="Plant lectins/antimicrobial peptides"/>
    <property type="match status" value="4"/>
</dbReference>
<keyword evidence="14" id="KW-1185">Reference proteome</keyword>
<evidence type="ECO:0000256" key="1">
    <source>
        <dbReference type="ARBA" id="ARBA00001941"/>
    </source>
</evidence>
<feature type="domain" description="Chitin-binding type-1" evidence="11">
    <location>
        <begin position="134"/>
        <end position="180"/>
    </location>
</feature>
<evidence type="ECO:0000313" key="14">
    <source>
        <dbReference type="Proteomes" id="UP000295083"/>
    </source>
</evidence>
<dbReference type="PROSITE" id="PS50941">
    <property type="entry name" value="CHIT_BIND_I_2"/>
    <property type="match status" value="4"/>
</dbReference>
<evidence type="ECO:0000256" key="9">
    <source>
        <dbReference type="SAM" id="MobiDB-lite"/>
    </source>
</evidence>
<dbReference type="PANTHER" id="PTHR46471">
    <property type="entry name" value="CHITIN DEACETYLASE"/>
    <property type="match status" value="1"/>
</dbReference>
<dbReference type="Proteomes" id="UP000295083">
    <property type="component" value="Unassembled WGS sequence"/>
</dbReference>
<keyword evidence="8" id="KW-1015">Disulfide bond</keyword>
<evidence type="ECO:0000256" key="4">
    <source>
        <dbReference type="ARBA" id="ARBA00022729"/>
    </source>
</evidence>
<proteinExistence type="predicted"/>
<keyword evidence="4 10" id="KW-0732">Signal</keyword>
<evidence type="ECO:0000256" key="2">
    <source>
        <dbReference type="ARBA" id="ARBA00022669"/>
    </source>
</evidence>
<organism evidence="13 14">
    <name type="scientific">Colletotrichum spinosum</name>
    <dbReference type="NCBI Taxonomy" id="1347390"/>
    <lineage>
        <taxon>Eukaryota</taxon>
        <taxon>Fungi</taxon>
        <taxon>Dikarya</taxon>
        <taxon>Ascomycota</taxon>
        <taxon>Pezizomycotina</taxon>
        <taxon>Sordariomycetes</taxon>
        <taxon>Hypocreomycetidae</taxon>
        <taxon>Glomerellales</taxon>
        <taxon>Glomerellaceae</taxon>
        <taxon>Colletotrichum</taxon>
        <taxon>Colletotrichum orbiculare species complex</taxon>
    </lineage>
</organism>
<feature type="signal peptide" evidence="10">
    <location>
        <begin position="1"/>
        <end position="18"/>
    </location>
</feature>
<accession>A0A4R8Q8G6</accession>
<dbReference type="PANTHER" id="PTHR46471:SF2">
    <property type="entry name" value="CHITIN DEACETYLASE-RELATED"/>
    <property type="match status" value="1"/>
</dbReference>
<name>A0A4R8Q8G6_9PEZI</name>
<feature type="domain" description="Chitin-binding type-1" evidence="11">
    <location>
        <begin position="77"/>
        <end position="123"/>
    </location>
</feature>
<evidence type="ECO:0000313" key="13">
    <source>
        <dbReference type="EMBL" id="TDZ34937.1"/>
    </source>
</evidence>
<dbReference type="GO" id="GO:0008061">
    <property type="term" value="F:chitin binding"/>
    <property type="evidence" value="ECO:0007669"/>
    <property type="project" value="UniProtKB-UniRule"/>
</dbReference>
<feature type="disulfide bond" evidence="8">
    <location>
        <begin position="153"/>
        <end position="167"/>
    </location>
</feature>
<dbReference type="Pfam" id="PF00187">
    <property type="entry name" value="Chitin_bind_1"/>
    <property type="match status" value="1"/>
</dbReference>
<dbReference type="InterPro" id="IPR036861">
    <property type="entry name" value="Endochitinase-like_sf"/>
</dbReference>
<feature type="disulfide bond" evidence="8">
    <location>
        <begin position="231"/>
        <end position="245"/>
    </location>
</feature>
<keyword evidence="3" id="KW-0479">Metal-binding</keyword>
<feature type="chain" id="PRO_5020400121" evidence="10">
    <location>
        <begin position="19"/>
        <end position="369"/>
    </location>
</feature>
<dbReference type="Gene3D" id="3.30.60.10">
    <property type="entry name" value="Endochitinase-like"/>
    <property type="match status" value="4"/>
</dbReference>
<dbReference type="CDD" id="cd00035">
    <property type="entry name" value="ChtBD1"/>
    <property type="match status" value="1"/>
</dbReference>
<feature type="disulfide bond" evidence="8">
    <location>
        <begin position="34"/>
        <end position="46"/>
    </location>
</feature>
<dbReference type="InterPro" id="IPR001002">
    <property type="entry name" value="Chitin-bd_1"/>
</dbReference>
<feature type="disulfide bond" evidence="8">
    <location>
        <begin position="39"/>
        <end position="53"/>
    </location>
</feature>
<dbReference type="AlphaFoldDB" id="A0A4R8Q8G6"/>
<evidence type="ECO:0000256" key="5">
    <source>
        <dbReference type="ARBA" id="ARBA00022801"/>
    </source>
</evidence>
<feature type="domain" description="Chitin-binding type-1" evidence="11">
    <location>
        <begin position="23"/>
        <end position="66"/>
    </location>
</feature>
<evidence type="ECO:0000256" key="6">
    <source>
        <dbReference type="ARBA" id="ARBA00023277"/>
    </source>
</evidence>
<dbReference type="GO" id="GO:0016787">
    <property type="term" value="F:hydrolase activity"/>
    <property type="evidence" value="ECO:0007669"/>
    <property type="project" value="UniProtKB-KW"/>
</dbReference>
<keyword evidence="6" id="KW-0119">Carbohydrate metabolism</keyword>
<dbReference type="SMART" id="SM00270">
    <property type="entry name" value="ChtBD1"/>
    <property type="match status" value="4"/>
</dbReference>
<dbReference type="EMBL" id="QAPG01000047">
    <property type="protein sequence ID" value="TDZ34937.1"/>
    <property type="molecule type" value="Genomic_DNA"/>
</dbReference>
<evidence type="ECO:0000256" key="10">
    <source>
        <dbReference type="SAM" id="SignalP"/>
    </source>
</evidence>
<keyword evidence="5" id="KW-0378">Hydrolase</keyword>
<evidence type="ECO:0000256" key="7">
    <source>
        <dbReference type="ARBA" id="ARBA00023285"/>
    </source>
</evidence>
<feature type="domain" description="Apple" evidence="12">
    <location>
        <begin position="276"/>
        <end position="368"/>
    </location>
</feature>
<dbReference type="InterPro" id="IPR003609">
    <property type="entry name" value="Pan_app"/>
</dbReference>
<keyword evidence="7" id="KW-0170">Cobalt</keyword>
<evidence type="ECO:0000259" key="11">
    <source>
        <dbReference type="PROSITE" id="PS50941"/>
    </source>
</evidence>